<sequence length="200" mass="21473">MGDFGKESTRRQMRVGDQVLGTLYRGGPRTQRVHCVSRLAGGYRGCQLPQLVLLQHAGIEFDCDPTPVSGPAHPATHRAFGHRRHFDRCGGDVFGHRRGDHLSHGQVDDGAGVAGGSERPGGHDHGSHHRRQGVGDHGAEPRGCAGRIDGQPGQPAVRLNIIGVHPVSGQRAGRAESRHPYREPAGRGHGVWVDTKPPQP</sequence>
<evidence type="ECO:0000256" key="1">
    <source>
        <dbReference type="SAM" id="MobiDB-lite"/>
    </source>
</evidence>
<evidence type="ECO:0000313" key="2">
    <source>
        <dbReference type="EMBL" id="OBR98047.1"/>
    </source>
</evidence>
<gene>
    <name evidence="2" type="ORF">A9W98_04275</name>
</gene>
<protein>
    <submittedName>
        <fullName evidence="2">Uncharacterized protein</fullName>
    </submittedName>
</protein>
<evidence type="ECO:0000313" key="3">
    <source>
        <dbReference type="Proteomes" id="UP000093757"/>
    </source>
</evidence>
<proteinExistence type="predicted"/>
<dbReference type="Proteomes" id="UP000093757">
    <property type="component" value="Unassembled WGS sequence"/>
</dbReference>
<organism evidence="2 3">
    <name type="scientific">Mycobacterium gordonae</name>
    <dbReference type="NCBI Taxonomy" id="1778"/>
    <lineage>
        <taxon>Bacteria</taxon>
        <taxon>Bacillati</taxon>
        <taxon>Actinomycetota</taxon>
        <taxon>Actinomycetes</taxon>
        <taxon>Mycobacteriales</taxon>
        <taxon>Mycobacteriaceae</taxon>
        <taxon>Mycobacterium</taxon>
    </lineage>
</organism>
<reference evidence="2 3" key="1">
    <citation type="submission" date="2016-06" db="EMBL/GenBank/DDBJ databases">
        <authorList>
            <person name="Kjaerup R.B."/>
            <person name="Dalgaard T.S."/>
            <person name="Juul-Madsen H.R."/>
        </authorList>
    </citation>
    <scope>NUCLEOTIDE SEQUENCE [LARGE SCALE GENOMIC DNA]</scope>
    <source>
        <strain evidence="2 3">1245752.6</strain>
    </source>
</reference>
<dbReference type="EMBL" id="MAEM01000552">
    <property type="protein sequence ID" value="OBR98047.1"/>
    <property type="molecule type" value="Genomic_DNA"/>
</dbReference>
<comment type="caution">
    <text evidence="2">The sequence shown here is derived from an EMBL/GenBank/DDBJ whole genome shotgun (WGS) entry which is preliminary data.</text>
</comment>
<feature type="region of interest" description="Disordered" evidence="1">
    <location>
        <begin position="168"/>
        <end position="200"/>
    </location>
</feature>
<feature type="compositionally biased region" description="Basic and acidic residues" evidence="1">
    <location>
        <begin position="98"/>
        <end position="107"/>
    </location>
</feature>
<name>A0A1A6B6V6_MYCGO</name>
<dbReference type="AlphaFoldDB" id="A0A1A6B6V6"/>
<accession>A0A1A6B6V6</accession>
<feature type="region of interest" description="Disordered" evidence="1">
    <location>
        <begin position="98"/>
        <end position="154"/>
    </location>
</feature>
<feature type="compositionally biased region" description="Basic and acidic residues" evidence="1">
    <location>
        <begin position="173"/>
        <end position="186"/>
    </location>
</feature>